<evidence type="ECO:0000313" key="2">
    <source>
        <dbReference type="Proteomes" id="UP001597297"/>
    </source>
</evidence>
<name>A0ABW5DZF4_9BACT</name>
<organism evidence="1 2">
    <name type="scientific">Rubritalea spongiae</name>
    <dbReference type="NCBI Taxonomy" id="430797"/>
    <lineage>
        <taxon>Bacteria</taxon>
        <taxon>Pseudomonadati</taxon>
        <taxon>Verrucomicrobiota</taxon>
        <taxon>Verrucomicrobiia</taxon>
        <taxon>Verrucomicrobiales</taxon>
        <taxon>Rubritaleaceae</taxon>
        <taxon>Rubritalea</taxon>
    </lineage>
</organism>
<dbReference type="RefSeq" id="WP_377092626.1">
    <property type="nucleotide sequence ID" value="NZ_JBHSJM010000001.1"/>
</dbReference>
<dbReference type="EMBL" id="JBHUJC010000010">
    <property type="protein sequence ID" value="MFD2275407.1"/>
    <property type="molecule type" value="Genomic_DNA"/>
</dbReference>
<dbReference type="Pfam" id="PF19265">
    <property type="entry name" value="DUF5908"/>
    <property type="match status" value="1"/>
</dbReference>
<reference evidence="2" key="1">
    <citation type="journal article" date="2019" name="Int. J. Syst. Evol. Microbiol.">
        <title>The Global Catalogue of Microorganisms (GCM) 10K type strain sequencing project: providing services to taxonomists for standard genome sequencing and annotation.</title>
        <authorList>
            <consortium name="The Broad Institute Genomics Platform"/>
            <consortium name="The Broad Institute Genome Sequencing Center for Infectious Disease"/>
            <person name="Wu L."/>
            <person name="Ma J."/>
        </authorList>
    </citation>
    <scope>NUCLEOTIDE SEQUENCE [LARGE SCALE GENOMIC DNA]</scope>
    <source>
        <strain evidence="2">JCM 16545</strain>
    </source>
</reference>
<gene>
    <name evidence="1" type="ORF">ACFSQZ_02895</name>
</gene>
<dbReference type="Proteomes" id="UP001597297">
    <property type="component" value="Unassembled WGS sequence"/>
</dbReference>
<keyword evidence="2" id="KW-1185">Reference proteome</keyword>
<proteinExistence type="predicted"/>
<accession>A0ABW5DZF4</accession>
<protein>
    <submittedName>
        <fullName evidence="1">DUF5908 family protein</fullName>
    </submittedName>
</protein>
<dbReference type="InterPro" id="IPR045459">
    <property type="entry name" value="DUF5908"/>
</dbReference>
<evidence type="ECO:0000313" key="1">
    <source>
        <dbReference type="EMBL" id="MFD2275407.1"/>
    </source>
</evidence>
<comment type="caution">
    <text evidence="1">The sequence shown here is derived from an EMBL/GenBank/DDBJ whole genome shotgun (WGS) entry which is preliminary data.</text>
</comment>
<sequence>MPVEIREVIIRAEVTQSQKPNSFNTAPTLITPEMKRLIRKICTDEIKQAKEIVQRQSGLDRFER</sequence>